<protein>
    <submittedName>
        <fullName evidence="1">Phage tail protein</fullName>
    </submittedName>
</protein>
<sequence>MAGISLTSGGYQPSAFYFKVVFAATAGMSDTSFQEVSGIGSEIETEPYVEGGENRYVHQLPKSVKHPRLVLKRGIAKITSPLVIWCRSVFEADFAVPIVPMPVMVYLMNENKAPVRAWSFANAYPVNWEVEPFNSTKNEVAIEKIELSYNYSNRMI</sequence>
<dbReference type="KEGG" id="tee:Tel_12315"/>
<organism evidence="1 2">
    <name type="scientific">Candidatus Tenderia electrophaga</name>
    <dbReference type="NCBI Taxonomy" id="1748243"/>
    <lineage>
        <taxon>Bacteria</taxon>
        <taxon>Pseudomonadati</taxon>
        <taxon>Pseudomonadota</taxon>
        <taxon>Gammaproteobacteria</taxon>
        <taxon>Candidatus Tenderiales</taxon>
        <taxon>Candidatus Tenderiaceae</taxon>
        <taxon>Candidatus Tenderia</taxon>
    </lineage>
</organism>
<evidence type="ECO:0000313" key="1">
    <source>
        <dbReference type="EMBL" id="ALP53855.1"/>
    </source>
</evidence>
<evidence type="ECO:0000313" key="2">
    <source>
        <dbReference type="Proteomes" id="UP000055136"/>
    </source>
</evidence>
<dbReference type="InterPro" id="IPR010667">
    <property type="entry name" value="Phage_T4_Gp19"/>
</dbReference>
<dbReference type="STRING" id="1748243.Tel_12315"/>
<dbReference type="Pfam" id="PF06841">
    <property type="entry name" value="Phage_T4_gp19"/>
    <property type="match status" value="1"/>
</dbReference>
<dbReference type="InterPro" id="IPR011747">
    <property type="entry name" value="CHP02241"/>
</dbReference>
<dbReference type="NCBIfam" id="TIGR02241">
    <property type="entry name" value="conserved hypothetical phage tail region protein"/>
    <property type="match status" value="1"/>
</dbReference>
<reference evidence="1" key="1">
    <citation type="submission" date="2015-10" db="EMBL/GenBank/DDBJ databases">
        <title>Description of Candidatus Tenderia electrophaga gen. nov, sp. nov., an Uncultivated Electroautotroph from a Biocathode Enrichment.</title>
        <authorList>
            <person name="Eddie B.J."/>
            <person name="Malanoski A.P."/>
            <person name="Wang Z."/>
            <person name="Hall R.J."/>
            <person name="Oh S.D."/>
            <person name="Heiner C."/>
            <person name="Lin B."/>
            <person name="Strycharz-Glaven S.M."/>
        </authorList>
    </citation>
    <scope>NUCLEOTIDE SEQUENCE [LARGE SCALE GENOMIC DNA]</scope>
    <source>
        <strain evidence="1">NRL1</strain>
    </source>
</reference>
<dbReference type="AlphaFoldDB" id="A0A0S2TFC9"/>
<dbReference type="GO" id="GO:0005198">
    <property type="term" value="F:structural molecule activity"/>
    <property type="evidence" value="ECO:0007669"/>
    <property type="project" value="InterPro"/>
</dbReference>
<name>A0A0S2TFC9_9GAMM</name>
<gene>
    <name evidence="1" type="ORF">Tel_12315</name>
</gene>
<dbReference type="PANTHER" id="PTHR38009">
    <property type="entry name" value="CONSERVED HYPOTHETICAL PHAGE TAIL PROTEIN"/>
    <property type="match status" value="1"/>
</dbReference>
<proteinExistence type="predicted"/>
<keyword evidence="2" id="KW-1185">Reference proteome</keyword>
<accession>A0A0S2TFC9</accession>
<dbReference type="PANTHER" id="PTHR38009:SF1">
    <property type="entry name" value="CONSERVED HYPOTHETICAL PHAGE TAIL PROTEIN"/>
    <property type="match status" value="1"/>
</dbReference>
<dbReference type="Proteomes" id="UP000055136">
    <property type="component" value="Chromosome"/>
</dbReference>
<dbReference type="EMBL" id="CP013099">
    <property type="protein sequence ID" value="ALP53855.1"/>
    <property type="molecule type" value="Genomic_DNA"/>
</dbReference>